<feature type="compositionally biased region" description="Polar residues" evidence="3">
    <location>
        <begin position="352"/>
        <end position="361"/>
    </location>
</feature>
<dbReference type="SUPFAM" id="SSF47095">
    <property type="entry name" value="HMG-box"/>
    <property type="match status" value="1"/>
</dbReference>
<dbReference type="PANTHER" id="PTHR48112">
    <property type="entry name" value="HIGH MOBILITY GROUP PROTEIN DSP1"/>
    <property type="match status" value="1"/>
</dbReference>
<feature type="compositionally biased region" description="Basic and acidic residues" evidence="3">
    <location>
        <begin position="847"/>
        <end position="869"/>
    </location>
</feature>
<evidence type="ECO:0000259" key="4">
    <source>
        <dbReference type="PROSITE" id="PS50118"/>
    </source>
</evidence>
<dbReference type="OrthoDB" id="1919336at2759"/>
<accession>A0A2R5G248</accession>
<evidence type="ECO:0000313" key="7">
    <source>
        <dbReference type="Proteomes" id="UP000241890"/>
    </source>
</evidence>
<dbReference type="Pfam" id="PF00505">
    <property type="entry name" value="HMG_box"/>
    <property type="match status" value="1"/>
</dbReference>
<protein>
    <submittedName>
        <fullName evidence="6">High mobility group protein</fullName>
    </submittedName>
</protein>
<dbReference type="InterPro" id="IPR018392">
    <property type="entry name" value="LysM"/>
</dbReference>
<feature type="compositionally biased region" description="Polar residues" evidence="3">
    <location>
        <begin position="808"/>
        <end position="823"/>
    </location>
</feature>
<dbReference type="InterPro" id="IPR036910">
    <property type="entry name" value="HMG_box_dom_sf"/>
</dbReference>
<evidence type="ECO:0000313" key="6">
    <source>
        <dbReference type="EMBL" id="GBG25086.1"/>
    </source>
</evidence>
<feature type="region of interest" description="Disordered" evidence="3">
    <location>
        <begin position="904"/>
        <end position="969"/>
    </location>
</feature>
<dbReference type="InParanoid" id="A0A2R5G248"/>
<feature type="compositionally biased region" description="Polar residues" evidence="3">
    <location>
        <begin position="384"/>
        <end position="401"/>
    </location>
</feature>
<dbReference type="Gene3D" id="1.10.30.10">
    <property type="entry name" value="High mobility group box domain"/>
    <property type="match status" value="1"/>
</dbReference>
<dbReference type="SUPFAM" id="SSF55729">
    <property type="entry name" value="Acyl-CoA N-acyltransferases (Nat)"/>
    <property type="match status" value="1"/>
</dbReference>
<feature type="compositionally biased region" description="Basic and acidic residues" evidence="3">
    <location>
        <begin position="761"/>
        <end position="771"/>
    </location>
</feature>
<dbReference type="PANTHER" id="PTHR48112:SF22">
    <property type="entry name" value="MITOCHONDRIAL TRANSCRIPTION FACTOR A, ISOFORM B"/>
    <property type="match status" value="1"/>
</dbReference>
<dbReference type="PROSITE" id="PS51782">
    <property type="entry name" value="LYSM"/>
    <property type="match status" value="1"/>
</dbReference>
<feature type="region of interest" description="Disordered" evidence="3">
    <location>
        <begin position="312"/>
        <end position="473"/>
    </location>
</feature>
<sequence length="1294" mass="143599">MALTRRNIQAALDEPVYEFEDVPRCKRDLEGSCMVRITDRSLWLKMLGELLLVCNEAALRFEQRCKTQIAKLKEERRKQLAERHIPDGQGVHEAKSDADKKTNGCDGGGDDDVDIEIPYELVPIHTGKPLSLEYMADRLDLDDPLSGYVVRTLKEGWLQGFVTISTFTSWQRWFRWDSMSDEAGLLMFDTNGSGMDAMHSMGMHSTDQSDPSTQWWMDRWVDGTGELAAALNAEIRDGDPDGEGVIWPHVAELSLLGGLGCGGALVKLVLDELESTDSPYHYVVLQATENSVPFYESQGFIRVGAIARYFQKPEQRSSSKSATSSQIPVPIPMRSPTRTVDHHPRPSFFGEDTSTASNSSRAAKAEQGQGKKEEEEEGEEKEVTVNTLQPRSKRNGSSGLTRSRARTNDKKTSNMDHDEADQDDDEEMSSMTRDETPGKRRILPRRVSMPRSLSTPPPGSLKDSLHADSESSVDHLRDIKPDTMTPEVPEVRGACSRYEWHKVNSGETPTCRDLARKFGILASDLVFLNRRLYSALRETSKLIDGTMMRIPRFPDFIDPLEHRPPQVAPAKSAATHDLVKNDSKLGRESSNGLWYQALDNESPRMIANRLGLDVRKLIQINARTFPNLNITVPLIEGTVLRLPRRCKPFGPNKPEIEEMQQDWGIGHDDANLENLTEVMTYRHWSFSDDPVDMSVASYMMVRPLVKRKPGAAPSAIAELAQKRSGGVNTVPPQWAYGAGDVNGSGNPSAVQQVDTTVVNAKPEEKPAEAAKQDSWGDAAKIDADGDVDMKTPDGAANVRMKEKPPAPSQSKTSETPTPASTDPTLKAAPHDASEASPKAATPPSDVVKVEKIDGEHRDQKSETKEAKEKEEEEEEEQEEEEEEPSGWGFDRHIKVRLYSETLATSTVDGSNGGPFTARDPSAPFSAFDALVGDDESGEGADEDGNENDKDEGMASSSKDDGSAMRTRSGQKVKLFSEGNLKAKVFLAGSPYIGRLMHATLSRPLQSPVPELKPPIKPRRPLTAYMQYNQMERDTIKQKYPDADFATLGRLMGEEWKALSETQRSVYVQRASEDRLKYDKAMAIYKQELQKYQEATNGGPSAASAAAASSAAATVALPPSNGVRSSVAVALNPLIPAKQQRLLVNQVVRLESKTCSLARKHFLGHLDEEKDHVTVATHCKTHVRLDQPNEYFFVLTYIPDLFWARLAPMQQSGVFEDSEAKYAKHRGRSKWVLVPEGQAQEIDVSAQRCVLVKSCAVKRTADADNEEWDLHTDVEIKVSDQARKRKRKDVKLLVP</sequence>
<dbReference type="GO" id="GO:0005634">
    <property type="term" value="C:nucleus"/>
    <property type="evidence" value="ECO:0007669"/>
    <property type="project" value="UniProtKB-UniRule"/>
</dbReference>
<feature type="compositionally biased region" description="Basic and acidic residues" evidence="3">
    <location>
        <begin position="406"/>
        <end position="417"/>
    </location>
</feature>
<keyword evidence="7" id="KW-1185">Reference proteome</keyword>
<feature type="compositionally biased region" description="Acidic residues" evidence="3">
    <location>
        <begin position="870"/>
        <end position="884"/>
    </location>
</feature>
<dbReference type="GO" id="GO:0003677">
    <property type="term" value="F:DNA binding"/>
    <property type="evidence" value="ECO:0007669"/>
    <property type="project" value="UniProtKB-UniRule"/>
</dbReference>
<feature type="region of interest" description="Disordered" evidence="3">
    <location>
        <begin position="89"/>
        <end position="109"/>
    </location>
</feature>
<feature type="compositionally biased region" description="Acidic residues" evidence="3">
    <location>
        <begin position="418"/>
        <end position="428"/>
    </location>
</feature>
<dbReference type="InterPro" id="IPR016181">
    <property type="entry name" value="Acyl_CoA_acyltransferase"/>
</dbReference>
<feature type="DNA-binding region" description="HMG box" evidence="2">
    <location>
        <begin position="1017"/>
        <end position="1085"/>
    </location>
</feature>
<feature type="domain" description="LysM" evidence="5">
    <location>
        <begin position="499"/>
        <end position="550"/>
    </location>
</feature>
<feature type="compositionally biased region" description="Acidic residues" evidence="3">
    <location>
        <begin position="931"/>
        <end position="945"/>
    </location>
</feature>
<dbReference type="EMBL" id="BEYU01000011">
    <property type="protein sequence ID" value="GBG25086.1"/>
    <property type="molecule type" value="Genomic_DNA"/>
</dbReference>
<evidence type="ECO:0000256" key="3">
    <source>
        <dbReference type="SAM" id="MobiDB-lite"/>
    </source>
</evidence>
<dbReference type="SMART" id="SM00398">
    <property type="entry name" value="HMG"/>
    <property type="match status" value="1"/>
</dbReference>
<evidence type="ECO:0000256" key="2">
    <source>
        <dbReference type="PROSITE-ProRule" id="PRU00267"/>
    </source>
</evidence>
<feature type="compositionally biased region" description="Basic and acidic residues" evidence="3">
    <location>
        <begin position="89"/>
        <end position="103"/>
    </location>
</feature>
<dbReference type="InterPro" id="IPR009071">
    <property type="entry name" value="HMG_box_dom"/>
</dbReference>
<feature type="compositionally biased region" description="Basic and acidic residues" evidence="3">
    <location>
        <begin position="463"/>
        <end position="473"/>
    </location>
</feature>
<dbReference type="Proteomes" id="UP000241890">
    <property type="component" value="Unassembled WGS sequence"/>
</dbReference>
<feature type="compositionally biased region" description="Basic and acidic residues" evidence="3">
    <location>
        <begin position="779"/>
        <end position="791"/>
    </location>
</feature>
<reference evidence="6 7" key="1">
    <citation type="submission" date="2017-12" db="EMBL/GenBank/DDBJ databases">
        <title>Sequencing, de novo assembly and annotation of complete genome of a new Thraustochytrid species, strain FCC1311.</title>
        <authorList>
            <person name="Sedici K."/>
            <person name="Godart F."/>
            <person name="Aiese Cigliano R."/>
            <person name="Sanseverino W."/>
            <person name="Barakat M."/>
            <person name="Ortet P."/>
            <person name="Marechal E."/>
            <person name="Cagnac O."/>
            <person name="Amato A."/>
        </authorList>
    </citation>
    <scope>NUCLEOTIDE SEQUENCE [LARGE SCALE GENOMIC DNA]</scope>
</reference>
<keyword evidence="1 2" id="KW-0238">DNA-binding</keyword>
<comment type="caution">
    <text evidence="6">The sequence shown here is derived from an EMBL/GenBank/DDBJ whole genome shotgun (WGS) entry which is preliminary data.</text>
</comment>
<feature type="domain" description="HMG box" evidence="4">
    <location>
        <begin position="1017"/>
        <end position="1085"/>
    </location>
</feature>
<dbReference type="InterPro" id="IPR050342">
    <property type="entry name" value="HMGB"/>
</dbReference>
<name>A0A2R5G248_9STRA</name>
<evidence type="ECO:0000259" key="5">
    <source>
        <dbReference type="PROSITE" id="PS51782"/>
    </source>
</evidence>
<feature type="compositionally biased region" description="Basic and acidic residues" evidence="3">
    <location>
        <begin position="946"/>
        <end position="962"/>
    </location>
</feature>
<gene>
    <name evidence="6" type="ORF">FCC1311_013032</name>
</gene>
<evidence type="ECO:0000256" key="1">
    <source>
        <dbReference type="ARBA" id="ARBA00023125"/>
    </source>
</evidence>
<keyword evidence="2" id="KW-0539">Nucleus</keyword>
<organism evidence="6 7">
    <name type="scientific">Hondaea fermentalgiana</name>
    <dbReference type="NCBI Taxonomy" id="2315210"/>
    <lineage>
        <taxon>Eukaryota</taxon>
        <taxon>Sar</taxon>
        <taxon>Stramenopiles</taxon>
        <taxon>Bigyra</taxon>
        <taxon>Labyrinthulomycetes</taxon>
        <taxon>Thraustochytrida</taxon>
        <taxon>Thraustochytriidae</taxon>
        <taxon>Hondaea</taxon>
    </lineage>
</organism>
<proteinExistence type="predicted"/>
<dbReference type="PROSITE" id="PS50118">
    <property type="entry name" value="HMG_BOX_2"/>
    <property type="match status" value="1"/>
</dbReference>
<feature type="region of interest" description="Disordered" evidence="3">
    <location>
        <begin position="761"/>
        <end position="891"/>
    </location>
</feature>